<dbReference type="InterPro" id="IPR042099">
    <property type="entry name" value="ANL_N_sf"/>
</dbReference>
<dbReference type="GO" id="GO:0005524">
    <property type="term" value="F:ATP binding"/>
    <property type="evidence" value="ECO:0007669"/>
    <property type="project" value="UniProtKB-KW"/>
</dbReference>
<dbReference type="PANTHER" id="PTHR43107:SF15">
    <property type="entry name" value="FATTY ACID TRANSPORT PROTEIN 3, ISOFORM A"/>
    <property type="match status" value="1"/>
</dbReference>
<keyword evidence="7" id="KW-1185">Reference proteome</keyword>
<gene>
    <name evidence="6" type="ORF">SmJEL517_g03660</name>
</gene>
<evidence type="ECO:0000259" key="5">
    <source>
        <dbReference type="Pfam" id="PF00501"/>
    </source>
</evidence>
<comment type="similarity">
    <text evidence="1">Belongs to the ATP-dependent AMP-binding enzyme family.</text>
</comment>
<name>A0A507BXJ4_9FUNG</name>
<dbReference type="GO" id="GO:0005886">
    <property type="term" value="C:plasma membrane"/>
    <property type="evidence" value="ECO:0007669"/>
    <property type="project" value="TreeGrafter"/>
</dbReference>
<dbReference type="GO" id="GO:0044539">
    <property type="term" value="P:long-chain fatty acid import into cell"/>
    <property type="evidence" value="ECO:0007669"/>
    <property type="project" value="TreeGrafter"/>
</dbReference>
<evidence type="ECO:0000256" key="2">
    <source>
        <dbReference type="ARBA" id="ARBA00022598"/>
    </source>
</evidence>
<evidence type="ECO:0000256" key="3">
    <source>
        <dbReference type="ARBA" id="ARBA00022741"/>
    </source>
</evidence>
<feature type="domain" description="AMP-dependent synthetase/ligase" evidence="5">
    <location>
        <begin position="54"/>
        <end position="398"/>
    </location>
</feature>
<reference evidence="6 7" key="1">
    <citation type="journal article" date="2019" name="Sci. Rep.">
        <title>Comparative genomics of chytrid fungi reveal insights into the obligate biotrophic and pathogenic lifestyle of Synchytrium endobioticum.</title>
        <authorList>
            <person name="van de Vossenberg B.T.L.H."/>
            <person name="Warris S."/>
            <person name="Nguyen H.D.T."/>
            <person name="van Gent-Pelzer M.P.E."/>
            <person name="Joly D.L."/>
            <person name="van de Geest H.C."/>
            <person name="Bonants P.J.M."/>
            <person name="Smith D.S."/>
            <person name="Levesque C.A."/>
            <person name="van der Lee T.A.J."/>
        </authorList>
    </citation>
    <scope>NUCLEOTIDE SEQUENCE [LARGE SCALE GENOMIC DNA]</scope>
    <source>
        <strain evidence="6 7">JEL517</strain>
    </source>
</reference>
<dbReference type="Gene3D" id="3.40.50.12780">
    <property type="entry name" value="N-terminal domain of ligase-like"/>
    <property type="match status" value="1"/>
</dbReference>
<evidence type="ECO:0000313" key="6">
    <source>
        <dbReference type="EMBL" id="TPX33507.1"/>
    </source>
</evidence>
<dbReference type="SUPFAM" id="SSF56801">
    <property type="entry name" value="Acetyl-CoA synthetase-like"/>
    <property type="match status" value="1"/>
</dbReference>
<evidence type="ECO:0000313" key="7">
    <source>
        <dbReference type="Proteomes" id="UP000319731"/>
    </source>
</evidence>
<evidence type="ECO:0000256" key="4">
    <source>
        <dbReference type="ARBA" id="ARBA00022840"/>
    </source>
</evidence>
<dbReference type="EMBL" id="QEAO01000020">
    <property type="protein sequence ID" value="TPX33507.1"/>
    <property type="molecule type" value="Genomic_DNA"/>
</dbReference>
<evidence type="ECO:0000256" key="1">
    <source>
        <dbReference type="ARBA" id="ARBA00006432"/>
    </source>
</evidence>
<dbReference type="RefSeq" id="XP_031024482.1">
    <property type="nucleotide sequence ID" value="XM_031169588.1"/>
</dbReference>
<dbReference type="PROSITE" id="PS00455">
    <property type="entry name" value="AMP_BINDING"/>
    <property type="match status" value="1"/>
</dbReference>
<accession>A0A507BXJ4</accession>
<dbReference type="GO" id="GO:0004467">
    <property type="term" value="F:long-chain fatty acid-CoA ligase activity"/>
    <property type="evidence" value="ECO:0007669"/>
    <property type="project" value="TreeGrafter"/>
</dbReference>
<dbReference type="Proteomes" id="UP000319731">
    <property type="component" value="Unassembled WGS sequence"/>
</dbReference>
<keyword evidence="4" id="KW-0067">ATP-binding</keyword>
<dbReference type="GO" id="GO:0005324">
    <property type="term" value="F:long-chain fatty acid transmembrane transporter activity"/>
    <property type="evidence" value="ECO:0007669"/>
    <property type="project" value="TreeGrafter"/>
</dbReference>
<dbReference type="GeneID" id="42004885"/>
<proteinExistence type="inferred from homology"/>
<dbReference type="InterPro" id="IPR020845">
    <property type="entry name" value="AMP-binding_CS"/>
</dbReference>
<dbReference type="OrthoDB" id="288590at2759"/>
<dbReference type="STRING" id="1806994.A0A507BXJ4"/>
<dbReference type="InterPro" id="IPR000873">
    <property type="entry name" value="AMP-dep_synth/lig_dom"/>
</dbReference>
<dbReference type="PANTHER" id="PTHR43107">
    <property type="entry name" value="LONG-CHAIN FATTY ACID TRANSPORT PROTEIN"/>
    <property type="match status" value="1"/>
</dbReference>
<comment type="caution">
    <text evidence="6">The sequence shown here is derived from an EMBL/GenBank/DDBJ whole genome shotgun (WGS) entry which is preliminary data.</text>
</comment>
<protein>
    <recommendedName>
        <fullName evidence="5">AMP-dependent synthetase/ligase domain-containing protein</fullName>
    </recommendedName>
</protein>
<keyword evidence="3" id="KW-0547">Nucleotide-binding</keyword>
<organism evidence="6 7">
    <name type="scientific">Synchytrium microbalum</name>
    <dbReference type="NCBI Taxonomy" id="1806994"/>
    <lineage>
        <taxon>Eukaryota</taxon>
        <taxon>Fungi</taxon>
        <taxon>Fungi incertae sedis</taxon>
        <taxon>Chytridiomycota</taxon>
        <taxon>Chytridiomycota incertae sedis</taxon>
        <taxon>Chytridiomycetes</taxon>
        <taxon>Synchytriales</taxon>
        <taxon>Synchytriaceae</taxon>
        <taxon>Synchytrium</taxon>
    </lineage>
</organism>
<sequence length="637" mass="71753">MTDPYYRPHYQYDPNQTVEYYEREYAVMQQQKSVATKMLEDGGAASNAADFFEWAVDKYTSNLLIYAVDHTARYTYSELDQCANRIAHWAIHQNLAPSSVVCLLMENRPEYLCLTMGLAKAGLCIALINTNLTGDLLRHAITTANATCIIISTAKKSNWESIESHEDGGVDVWWYAGQGFDVPVLADSWFQKRLDGGRHKMLDASLLNSYSHERVPRTRREGVNVRDPLYYIFTSGTTGPSKAAKFSHKRWIGCALTWSGPSGLKEGDRYYISLPLYHGNAGAVAMAPCILLGNTVVLREKFSASSFFKDVREHQCVATVYVGELWRYLHLQQPQPTEGTPQFSPLRVIIGNGLRSDLFESITKRFHITQVVEHYGATEMPGDAIQNYFNKPGSCGFLPKSVATAKASSGEGGILVQYDVENDAVVRVNGRCVVASSGETGEMIMRLPDGKYDGYVGDAVTRRKLYTDVFAEGDCWWSSGDLLTVDDQGFFYFQDRGGDSMRWKSENISSNDVGQVVGAYPHIREANVYGIKIPNTDGRAPMASVLLNPDSTVFNFEDFTLHIQKNLPSYSRPLFLRFRAVEHDKTSTLKFQKFKYAQQGYDPSRTEGDDVYLWEGKSWIQVNDEVVRNINDGRYRF</sequence>
<keyword evidence="2" id="KW-0436">Ligase</keyword>
<dbReference type="AlphaFoldDB" id="A0A507BXJ4"/>
<dbReference type="Pfam" id="PF00501">
    <property type="entry name" value="AMP-binding"/>
    <property type="match status" value="1"/>
</dbReference>